<evidence type="ECO:0000313" key="4">
    <source>
        <dbReference type="EMBL" id="MEJ8823719.1"/>
    </source>
</evidence>
<dbReference type="InterPro" id="IPR050789">
    <property type="entry name" value="Diverse_Enzym_Activities"/>
</dbReference>
<evidence type="ECO:0000313" key="5">
    <source>
        <dbReference type="Proteomes" id="UP001363010"/>
    </source>
</evidence>
<dbReference type="Pfam" id="PF00144">
    <property type="entry name" value="Beta-lactamase"/>
    <property type="match status" value="1"/>
</dbReference>
<evidence type="ECO:0000259" key="3">
    <source>
        <dbReference type="Pfam" id="PF00144"/>
    </source>
</evidence>
<name>A0ABU8W0Z0_9BURK</name>
<evidence type="ECO:0000256" key="2">
    <source>
        <dbReference type="SAM" id="SignalP"/>
    </source>
</evidence>
<dbReference type="InterPro" id="IPR012338">
    <property type="entry name" value="Beta-lactam/transpept-like"/>
</dbReference>
<proteinExistence type="predicted"/>
<feature type="chain" id="PRO_5045491728" evidence="2">
    <location>
        <begin position="24"/>
        <end position="388"/>
    </location>
</feature>
<dbReference type="InterPro" id="IPR001466">
    <property type="entry name" value="Beta-lactam-related"/>
</dbReference>
<keyword evidence="2" id="KW-0732">Signal</keyword>
<dbReference type="PANTHER" id="PTHR43283">
    <property type="entry name" value="BETA-LACTAMASE-RELATED"/>
    <property type="match status" value="1"/>
</dbReference>
<organism evidence="4 5">
    <name type="scientific">Variovorax humicola</name>
    <dbReference type="NCBI Taxonomy" id="1769758"/>
    <lineage>
        <taxon>Bacteria</taxon>
        <taxon>Pseudomonadati</taxon>
        <taxon>Pseudomonadota</taxon>
        <taxon>Betaproteobacteria</taxon>
        <taxon>Burkholderiales</taxon>
        <taxon>Comamonadaceae</taxon>
        <taxon>Variovorax</taxon>
    </lineage>
</organism>
<dbReference type="EC" id="3.-.-.-" evidence="4"/>
<keyword evidence="5" id="KW-1185">Reference proteome</keyword>
<sequence length="388" mass="42519">MTTITLAAMTAIAASLICTAAAAADLPHAWPESVGVDSRPLVQLSEWIRRRDLDVRSLVVVKDGKVVFERYSKGLTRDYNYELYSITKNVTSLCAGALVDEGRSRFDEKIAPVLVKARPDLKDAFADKQGIELRHVLSMSTGLVYNFQPTDDPIYYGAPDRLKLAATTAPKRPPGQEFEYTDINPILASATLGADAGMPLQNYAEQKLFKPMGMSHYAWERADDKGLVSSGWGLRLRAIDMAKLGMLVLSGGRWDGQQLVSQATMRTLTAPTSAPWYGMYWWLNDIVPTEPEVHAMGFKGQFIVALPERNAVVVMTSMLPIEGGLRESQNVLAIRKMVKEFVLPALDNKAGARLTRASEKAMTKELALAAQHAGKPGAPADPTDTPRL</sequence>
<reference evidence="4 5" key="1">
    <citation type="submission" date="2024-03" db="EMBL/GenBank/DDBJ databases">
        <title>Novel species of the genus Variovorax.</title>
        <authorList>
            <person name="Liu Q."/>
            <person name="Xin Y.-H."/>
        </authorList>
    </citation>
    <scope>NUCLEOTIDE SEQUENCE [LARGE SCALE GENOMIC DNA]</scope>
    <source>
        <strain evidence="4 5">KACC 18501</strain>
    </source>
</reference>
<dbReference type="Proteomes" id="UP001363010">
    <property type="component" value="Unassembled WGS sequence"/>
</dbReference>
<dbReference type="Gene3D" id="3.40.710.10">
    <property type="entry name" value="DD-peptidase/beta-lactamase superfamily"/>
    <property type="match status" value="1"/>
</dbReference>
<evidence type="ECO:0000256" key="1">
    <source>
        <dbReference type="SAM" id="MobiDB-lite"/>
    </source>
</evidence>
<dbReference type="PANTHER" id="PTHR43283:SF7">
    <property type="entry name" value="BETA-LACTAMASE-RELATED DOMAIN-CONTAINING PROTEIN"/>
    <property type="match status" value="1"/>
</dbReference>
<feature type="signal peptide" evidence="2">
    <location>
        <begin position="1"/>
        <end position="23"/>
    </location>
</feature>
<dbReference type="EMBL" id="JBBKZV010000009">
    <property type="protein sequence ID" value="MEJ8823719.1"/>
    <property type="molecule type" value="Genomic_DNA"/>
</dbReference>
<dbReference type="RefSeq" id="WP_340364748.1">
    <property type="nucleotide sequence ID" value="NZ_JBBKZV010000009.1"/>
</dbReference>
<comment type="caution">
    <text evidence="4">The sequence shown here is derived from an EMBL/GenBank/DDBJ whole genome shotgun (WGS) entry which is preliminary data.</text>
</comment>
<accession>A0ABU8W0Z0</accession>
<feature type="domain" description="Beta-lactamase-related" evidence="3">
    <location>
        <begin position="57"/>
        <end position="317"/>
    </location>
</feature>
<dbReference type="SUPFAM" id="SSF56601">
    <property type="entry name" value="beta-lactamase/transpeptidase-like"/>
    <property type="match status" value="1"/>
</dbReference>
<feature type="region of interest" description="Disordered" evidence="1">
    <location>
        <begin position="368"/>
        <end position="388"/>
    </location>
</feature>
<keyword evidence="4" id="KW-0378">Hydrolase</keyword>
<gene>
    <name evidence="4" type="ORF">WKW80_17030</name>
</gene>
<dbReference type="GO" id="GO:0016787">
    <property type="term" value="F:hydrolase activity"/>
    <property type="evidence" value="ECO:0007669"/>
    <property type="project" value="UniProtKB-KW"/>
</dbReference>
<protein>
    <submittedName>
        <fullName evidence="4">Serine hydrolase</fullName>
        <ecNumber evidence="4">3.-.-.-</ecNumber>
    </submittedName>
</protein>